<comment type="subcellular location">
    <subcellularLocation>
        <location evidence="1">Cell membrane</location>
        <topology evidence="1">Multi-pass membrane protein</topology>
    </subcellularLocation>
</comment>
<evidence type="ECO:0000256" key="8">
    <source>
        <dbReference type="ARBA" id="ARBA00023136"/>
    </source>
</evidence>
<feature type="transmembrane region" description="Helical" evidence="9">
    <location>
        <begin position="6"/>
        <end position="26"/>
    </location>
</feature>
<dbReference type="GO" id="GO:0019645">
    <property type="term" value="P:anaerobic electron transport chain"/>
    <property type="evidence" value="ECO:0007669"/>
    <property type="project" value="TreeGrafter"/>
</dbReference>
<keyword evidence="8 9" id="KW-0472">Membrane</keyword>
<keyword evidence="3" id="KW-1003">Cell membrane</keyword>
<evidence type="ECO:0000256" key="7">
    <source>
        <dbReference type="ARBA" id="ARBA00023002"/>
    </source>
</evidence>
<accession>A0A1H0WW26</accession>
<dbReference type="EMBL" id="FNJU01000017">
    <property type="protein sequence ID" value="SDP94800.1"/>
    <property type="molecule type" value="Genomic_DNA"/>
</dbReference>
<dbReference type="Pfam" id="PF02665">
    <property type="entry name" value="Nitrate_red_gam"/>
    <property type="match status" value="1"/>
</dbReference>
<dbReference type="GO" id="GO:0005886">
    <property type="term" value="C:plasma membrane"/>
    <property type="evidence" value="ECO:0007669"/>
    <property type="project" value="UniProtKB-SubCell"/>
</dbReference>
<dbReference type="SUPFAM" id="SSF103501">
    <property type="entry name" value="Respiratory nitrate reductase 1 gamma chain"/>
    <property type="match status" value="1"/>
</dbReference>
<dbReference type="Proteomes" id="UP000199159">
    <property type="component" value="Unassembled WGS sequence"/>
</dbReference>
<keyword evidence="5" id="KW-0249">Electron transport</keyword>
<dbReference type="InterPro" id="IPR051936">
    <property type="entry name" value="Heme-iron_electron_transfer"/>
</dbReference>
<evidence type="ECO:0000256" key="6">
    <source>
        <dbReference type="ARBA" id="ARBA00022989"/>
    </source>
</evidence>
<organism evidence="11 12">
    <name type="scientific">Litchfieldia salsa</name>
    <dbReference type="NCBI Taxonomy" id="930152"/>
    <lineage>
        <taxon>Bacteria</taxon>
        <taxon>Bacillati</taxon>
        <taxon>Bacillota</taxon>
        <taxon>Bacilli</taxon>
        <taxon>Bacillales</taxon>
        <taxon>Bacillaceae</taxon>
        <taxon>Litchfieldia</taxon>
    </lineage>
</organism>
<sequence>MDLLQGLLWVALPYSSIAILVMGFIWQYDSKEQYKEDLFSYFLCWKNISVFLLIGILIGTGVYSVFILHTQINAFEWLLSLVYLNPSLHLIEATPLIFKIHLVSLCTLFIFLPFTKYIKVINSLFKHRNLVALPVFFLLLNIYL</sequence>
<dbReference type="STRING" id="930152.SAMN05216565_11711"/>
<dbReference type="Gene3D" id="1.20.950.20">
    <property type="entry name" value="Transmembrane di-heme cytochromes, Chain C"/>
    <property type="match status" value="1"/>
</dbReference>
<keyword evidence="6 9" id="KW-1133">Transmembrane helix</keyword>
<evidence type="ECO:0000256" key="5">
    <source>
        <dbReference type="ARBA" id="ARBA00022982"/>
    </source>
</evidence>
<dbReference type="PANTHER" id="PTHR30598">
    <property type="entry name" value="NITRATE REDUCTASE PRIVATE CHAPERONE, REDOX ENZYME MATURATION PROTEIN REMP FAMILY"/>
    <property type="match status" value="1"/>
</dbReference>
<feature type="transmembrane region" description="Helical" evidence="9">
    <location>
        <begin position="127"/>
        <end position="143"/>
    </location>
</feature>
<dbReference type="RefSeq" id="WP_090859153.1">
    <property type="nucleotide sequence ID" value="NZ_FNJU01000017.1"/>
</dbReference>
<keyword evidence="7" id="KW-0560">Oxidoreductase</keyword>
<dbReference type="OrthoDB" id="2876713at2"/>
<evidence type="ECO:0000256" key="2">
    <source>
        <dbReference type="ARBA" id="ARBA00022448"/>
    </source>
</evidence>
<dbReference type="InterPro" id="IPR023234">
    <property type="entry name" value="NarG-like_domain"/>
</dbReference>
<evidence type="ECO:0000313" key="12">
    <source>
        <dbReference type="Proteomes" id="UP000199159"/>
    </source>
</evidence>
<dbReference type="InterPro" id="IPR036197">
    <property type="entry name" value="NarG-like_sf"/>
</dbReference>
<keyword evidence="4 9" id="KW-0812">Transmembrane</keyword>
<feature type="transmembrane region" description="Helical" evidence="9">
    <location>
        <begin position="38"/>
        <end position="59"/>
    </location>
</feature>
<keyword evidence="12" id="KW-1185">Reference proteome</keyword>
<evidence type="ECO:0000256" key="1">
    <source>
        <dbReference type="ARBA" id="ARBA00004651"/>
    </source>
</evidence>
<feature type="transmembrane region" description="Helical" evidence="9">
    <location>
        <begin position="96"/>
        <end position="115"/>
    </location>
</feature>
<dbReference type="GO" id="GO:0008940">
    <property type="term" value="F:nitrate reductase activity"/>
    <property type="evidence" value="ECO:0007669"/>
    <property type="project" value="TreeGrafter"/>
</dbReference>
<evidence type="ECO:0000256" key="3">
    <source>
        <dbReference type="ARBA" id="ARBA00022475"/>
    </source>
</evidence>
<keyword evidence="2" id="KW-0813">Transport</keyword>
<name>A0A1H0WW26_9BACI</name>
<dbReference type="GO" id="GO:0009055">
    <property type="term" value="F:electron transfer activity"/>
    <property type="evidence" value="ECO:0007669"/>
    <property type="project" value="TreeGrafter"/>
</dbReference>
<evidence type="ECO:0000259" key="10">
    <source>
        <dbReference type="Pfam" id="PF02665"/>
    </source>
</evidence>
<dbReference type="PANTHER" id="PTHR30598:SF3">
    <property type="entry name" value="RESPIRATORY NITRATE REDUCTASE 1 GAMMA CHAIN"/>
    <property type="match status" value="1"/>
</dbReference>
<evidence type="ECO:0000256" key="9">
    <source>
        <dbReference type="SAM" id="Phobius"/>
    </source>
</evidence>
<dbReference type="GO" id="GO:0020037">
    <property type="term" value="F:heme binding"/>
    <property type="evidence" value="ECO:0007669"/>
    <property type="project" value="TreeGrafter"/>
</dbReference>
<protein>
    <submittedName>
        <fullName evidence="11">Nitrate reductase gamma subunit</fullName>
    </submittedName>
</protein>
<reference evidence="12" key="1">
    <citation type="submission" date="2016-10" db="EMBL/GenBank/DDBJ databases">
        <authorList>
            <person name="Varghese N."/>
            <person name="Submissions S."/>
        </authorList>
    </citation>
    <scope>NUCLEOTIDE SEQUENCE [LARGE SCALE GENOMIC DNA]</scope>
    <source>
        <strain evidence="12">IBRC-M10078</strain>
    </source>
</reference>
<feature type="domain" description="NarG-like" evidence="10">
    <location>
        <begin position="48"/>
        <end position="122"/>
    </location>
</feature>
<gene>
    <name evidence="11" type="ORF">SAMN05216565_11711</name>
</gene>
<dbReference type="AlphaFoldDB" id="A0A1H0WW26"/>
<evidence type="ECO:0000313" key="11">
    <source>
        <dbReference type="EMBL" id="SDP94800.1"/>
    </source>
</evidence>
<evidence type="ECO:0000256" key="4">
    <source>
        <dbReference type="ARBA" id="ARBA00022692"/>
    </source>
</evidence>
<proteinExistence type="predicted"/>